<evidence type="ECO:0000313" key="2">
    <source>
        <dbReference type="Proteomes" id="UP001501585"/>
    </source>
</evidence>
<evidence type="ECO:0008006" key="3">
    <source>
        <dbReference type="Google" id="ProtNLM"/>
    </source>
</evidence>
<reference evidence="2" key="1">
    <citation type="journal article" date="2019" name="Int. J. Syst. Evol. Microbiol.">
        <title>The Global Catalogue of Microorganisms (GCM) 10K type strain sequencing project: providing services to taxonomists for standard genome sequencing and annotation.</title>
        <authorList>
            <consortium name="The Broad Institute Genomics Platform"/>
            <consortium name="The Broad Institute Genome Sequencing Center for Infectious Disease"/>
            <person name="Wu L."/>
            <person name="Ma J."/>
        </authorList>
    </citation>
    <scope>NUCLEOTIDE SEQUENCE [LARGE SCALE GENOMIC DNA]</scope>
    <source>
        <strain evidence="2">JCM 15313</strain>
    </source>
</reference>
<dbReference type="Proteomes" id="UP001501585">
    <property type="component" value="Unassembled WGS sequence"/>
</dbReference>
<keyword evidence="2" id="KW-1185">Reference proteome</keyword>
<organism evidence="1 2">
    <name type="scientific">Nocardiopsis rhodophaea</name>
    <dbReference type="NCBI Taxonomy" id="280238"/>
    <lineage>
        <taxon>Bacteria</taxon>
        <taxon>Bacillati</taxon>
        <taxon>Actinomycetota</taxon>
        <taxon>Actinomycetes</taxon>
        <taxon>Streptosporangiales</taxon>
        <taxon>Nocardiopsidaceae</taxon>
        <taxon>Nocardiopsis</taxon>
    </lineage>
</organism>
<accession>A0ABP5EC26</accession>
<evidence type="ECO:0000313" key="1">
    <source>
        <dbReference type="EMBL" id="GAA1994417.1"/>
    </source>
</evidence>
<proteinExistence type="predicted"/>
<sequence length="354" mass="37070">MTDILAHESGVTGLQQHRRLISSLLAGLDSGSTLARRSGLLWTGQDPALLTGDDGAMTATVSPWTGIVQGAASDVQGAYLANMPDPKTLTFADGDAGAARYDWVVARVRDDVEDASGFTDADVVIVPGDASGPTVPAGVSYMVLWRVEVPADASAGNGGIPWGSAVTDYRTYTSAFGGATPVPDIAARNRLTDVRDGQLVHVWSLDTLYMRVLSSWDPIAGSGFVDALNATYQPLPGAWTAVPDGTDYTSTLRWRREGDTVRLDGSLVSTRADTPYWDLDSTISGLALPSDARPAATTAFAIGGQQSDSSSTRSPVVRATISASAGTIYLRAVGQSTYIAQQLDFSGITYVAGT</sequence>
<gene>
    <name evidence="1" type="ORF">GCM10009799_20660</name>
</gene>
<dbReference type="EMBL" id="BAAAPC010000007">
    <property type="protein sequence ID" value="GAA1994417.1"/>
    <property type="molecule type" value="Genomic_DNA"/>
</dbReference>
<name>A0ABP5EC26_9ACTN</name>
<dbReference type="RefSeq" id="WP_344161725.1">
    <property type="nucleotide sequence ID" value="NZ_BAAAPC010000007.1"/>
</dbReference>
<comment type="caution">
    <text evidence="1">The sequence shown here is derived from an EMBL/GenBank/DDBJ whole genome shotgun (WGS) entry which is preliminary data.</text>
</comment>
<protein>
    <recommendedName>
        <fullName evidence="3">Minor tail protein</fullName>
    </recommendedName>
</protein>